<keyword evidence="2" id="KW-1185">Reference proteome</keyword>
<dbReference type="EMBL" id="ML208508">
    <property type="protein sequence ID" value="TFK63715.1"/>
    <property type="molecule type" value="Genomic_DNA"/>
</dbReference>
<accession>A0ACD3AD98</accession>
<sequence>MTLLRSSQLVWPGLRRVLSLSTTATPILKTYSAYPDQVLQVQVQSPPPPPSPQCSLPDGFTLRSQVREPRLPYDLQASSEGDENLSQTVRKLSKQLKLCHRKPVNWPVDQVKESDRLDAYISSVLISPVVQLFNQLRHPSLDPITYKIDTFENGHVYRVTFDFKELPWPYEAASVLLFETSSTGQPYQKQSPLLLSAMIEDQLRQIWEKDIRTNVILTDLKSVTVFNSPIPRTNSSRIVYERFNGADTLTALRVIIAAYLHKSLPFGFVDGCFQDEERVVPHGAPIDPDTPLTPDEQLFPKCHRHSDFDTYTIAHDQARTLQFLRWKDYIKEHVPRVFACPGETLLGSTSAFTHRHGEWKPYYPVRELPSGTMDYISTIMRPVPPHSQQLFDILKSSNTFAVNLIDDLTASARWGGLRSRVYTCTISTINGQGLTCESLVLVLKLVDDRFYPLRLTTEDIEEEPESVEELFKGFDSAESLVYREDAAYKHLHFLQGSLIPRYYGAHEFILSNGHRVFGMLMEYIPAPSIEKGIVKSLTIEQQHQLVKSARHFVYALQRSDTPQQDWHPGQVLCHTPTSTAESSTNSPGVVHGVFIDFGSAVINTEEYTWSISDDFGDCLYTLRRPEVGLDNKILWESFAATGREPWDLWSSEFKVGDTTHWIRSEGLFETIFSNIDVEK</sequence>
<protein>
    <submittedName>
        <fullName evidence="1">Uncharacterized protein</fullName>
    </submittedName>
</protein>
<evidence type="ECO:0000313" key="1">
    <source>
        <dbReference type="EMBL" id="TFK63715.1"/>
    </source>
</evidence>
<proteinExistence type="predicted"/>
<reference evidence="1 2" key="1">
    <citation type="journal article" date="2019" name="Nat. Ecol. Evol.">
        <title>Megaphylogeny resolves global patterns of mushroom evolution.</title>
        <authorList>
            <person name="Varga T."/>
            <person name="Krizsan K."/>
            <person name="Foldi C."/>
            <person name="Dima B."/>
            <person name="Sanchez-Garcia M."/>
            <person name="Sanchez-Ramirez S."/>
            <person name="Szollosi G.J."/>
            <person name="Szarkandi J.G."/>
            <person name="Papp V."/>
            <person name="Albert L."/>
            <person name="Andreopoulos W."/>
            <person name="Angelini C."/>
            <person name="Antonin V."/>
            <person name="Barry K.W."/>
            <person name="Bougher N.L."/>
            <person name="Buchanan P."/>
            <person name="Buyck B."/>
            <person name="Bense V."/>
            <person name="Catcheside P."/>
            <person name="Chovatia M."/>
            <person name="Cooper J."/>
            <person name="Damon W."/>
            <person name="Desjardin D."/>
            <person name="Finy P."/>
            <person name="Geml J."/>
            <person name="Haridas S."/>
            <person name="Hughes K."/>
            <person name="Justo A."/>
            <person name="Karasinski D."/>
            <person name="Kautmanova I."/>
            <person name="Kiss B."/>
            <person name="Kocsube S."/>
            <person name="Kotiranta H."/>
            <person name="LaButti K.M."/>
            <person name="Lechner B.E."/>
            <person name="Liimatainen K."/>
            <person name="Lipzen A."/>
            <person name="Lukacs Z."/>
            <person name="Mihaltcheva S."/>
            <person name="Morgado L.N."/>
            <person name="Niskanen T."/>
            <person name="Noordeloos M.E."/>
            <person name="Ohm R.A."/>
            <person name="Ortiz-Santana B."/>
            <person name="Ovrebo C."/>
            <person name="Racz N."/>
            <person name="Riley R."/>
            <person name="Savchenko A."/>
            <person name="Shiryaev A."/>
            <person name="Soop K."/>
            <person name="Spirin V."/>
            <person name="Szebenyi C."/>
            <person name="Tomsovsky M."/>
            <person name="Tulloss R.E."/>
            <person name="Uehling J."/>
            <person name="Grigoriev I.V."/>
            <person name="Vagvolgyi C."/>
            <person name="Papp T."/>
            <person name="Martin F.M."/>
            <person name="Miettinen O."/>
            <person name="Hibbett D.S."/>
            <person name="Nagy L.G."/>
        </authorList>
    </citation>
    <scope>NUCLEOTIDE SEQUENCE [LARGE SCALE GENOMIC DNA]</scope>
    <source>
        <strain evidence="1 2">NL-1719</strain>
    </source>
</reference>
<evidence type="ECO:0000313" key="2">
    <source>
        <dbReference type="Proteomes" id="UP000308600"/>
    </source>
</evidence>
<organism evidence="1 2">
    <name type="scientific">Pluteus cervinus</name>
    <dbReference type="NCBI Taxonomy" id="181527"/>
    <lineage>
        <taxon>Eukaryota</taxon>
        <taxon>Fungi</taxon>
        <taxon>Dikarya</taxon>
        <taxon>Basidiomycota</taxon>
        <taxon>Agaricomycotina</taxon>
        <taxon>Agaricomycetes</taxon>
        <taxon>Agaricomycetidae</taxon>
        <taxon>Agaricales</taxon>
        <taxon>Pluteineae</taxon>
        <taxon>Pluteaceae</taxon>
        <taxon>Pluteus</taxon>
    </lineage>
</organism>
<name>A0ACD3AD98_9AGAR</name>
<dbReference type="Proteomes" id="UP000308600">
    <property type="component" value="Unassembled WGS sequence"/>
</dbReference>
<gene>
    <name evidence="1" type="ORF">BDN72DRAFT_902171</name>
</gene>